<sequence>MQAFFIEFVKISFILNQLNKIMQDQWKSNAEGRKSIVSFSGGKDSSLALYHAMQTGTVIGLIMMLEEQGQRSRSHAMPLEIIRAQAESIGLPVYMASSSWADYESKFIALLDQAKQHGAEVLVTGDLDMPQHGCWHDRVTQQVGLKLGMPLWLRPHKEVVEEFINLGFRSVLVTVNLKLGMKVEDLGKTLTLEYIQELENRGIDPCGEGGEFHTTVIDGPIFNKAIPVRQGDIVYHEEYAFLPLELEQH</sequence>
<reference evidence="2 3" key="1">
    <citation type="submission" date="2019-10" db="EMBL/GenBank/DDBJ databases">
        <authorList>
            <person name="Karimi E."/>
        </authorList>
    </citation>
    <scope>NUCLEOTIDE SEQUENCE [LARGE SCALE GENOMIC DNA]</scope>
    <source>
        <strain evidence="2">Acinetobacter sp. 8BE</strain>
    </source>
</reference>
<feature type="domain" description="Diphthamide synthase" evidence="1">
    <location>
        <begin position="34"/>
        <end position="246"/>
    </location>
</feature>
<gene>
    <name evidence="2" type="ORF">ACI8B_50444</name>
</gene>
<protein>
    <recommendedName>
        <fullName evidence="1">Diphthamide synthase domain-containing protein</fullName>
    </recommendedName>
</protein>
<evidence type="ECO:0000313" key="2">
    <source>
        <dbReference type="EMBL" id="VXA57959.1"/>
    </source>
</evidence>
<dbReference type="GO" id="GO:0017183">
    <property type="term" value="P:protein histidyl modification to diphthamide"/>
    <property type="evidence" value="ECO:0007669"/>
    <property type="project" value="TreeGrafter"/>
</dbReference>
<organism evidence="2 3">
    <name type="scientific">Acinetobacter proteolyticus</name>
    <dbReference type="NCBI Taxonomy" id="1776741"/>
    <lineage>
        <taxon>Bacteria</taxon>
        <taxon>Pseudomonadati</taxon>
        <taxon>Pseudomonadota</taxon>
        <taxon>Gammaproteobacteria</taxon>
        <taxon>Moraxellales</taxon>
        <taxon>Moraxellaceae</taxon>
        <taxon>Acinetobacter</taxon>
    </lineage>
</organism>
<dbReference type="NCBIfam" id="TIGR00290">
    <property type="entry name" value="MJ0570_dom"/>
    <property type="match status" value="1"/>
</dbReference>
<accession>A0A653KAD2</accession>
<dbReference type="EMBL" id="CABWKZ010000045">
    <property type="protein sequence ID" value="VXA57959.1"/>
    <property type="molecule type" value="Genomic_DNA"/>
</dbReference>
<dbReference type="InterPro" id="IPR030662">
    <property type="entry name" value="DPH6/MJ0570"/>
</dbReference>
<dbReference type="InterPro" id="IPR002761">
    <property type="entry name" value="Diphthami_syn_dom"/>
</dbReference>
<dbReference type="Pfam" id="PF01902">
    <property type="entry name" value="Diphthami_syn_2"/>
    <property type="match status" value="1"/>
</dbReference>
<dbReference type="PANTHER" id="PTHR12196">
    <property type="entry name" value="DOMAIN OF UNKNOWN FUNCTION 71 DUF71 -CONTAINING PROTEIN"/>
    <property type="match status" value="1"/>
</dbReference>
<dbReference type="AlphaFoldDB" id="A0A653KAD2"/>
<dbReference type="Gene3D" id="3.90.1490.10">
    <property type="entry name" value="putative n-type atp pyrophosphatase, domain 2"/>
    <property type="match status" value="1"/>
</dbReference>
<dbReference type="Proteomes" id="UP000430404">
    <property type="component" value="Unassembled WGS sequence"/>
</dbReference>
<dbReference type="CDD" id="cd01994">
    <property type="entry name" value="AANH_PF0828-like"/>
    <property type="match status" value="1"/>
</dbReference>
<evidence type="ECO:0000259" key="1">
    <source>
        <dbReference type="Pfam" id="PF01902"/>
    </source>
</evidence>
<dbReference type="SUPFAM" id="SSF52402">
    <property type="entry name" value="Adenine nucleotide alpha hydrolases-like"/>
    <property type="match status" value="1"/>
</dbReference>
<dbReference type="PANTHER" id="PTHR12196:SF2">
    <property type="entry name" value="DIPHTHINE--AMMONIA LIGASE"/>
    <property type="match status" value="1"/>
</dbReference>
<name>A0A653KAD2_9GAMM</name>
<proteinExistence type="predicted"/>
<dbReference type="GO" id="GO:0017178">
    <property type="term" value="F:diphthine-ammonia ligase activity"/>
    <property type="evidence" value="ECO:0007669"/>
    <property type="project" value="TreeGrafter"/>
</dbReference>
<evidence type="ECO:0000313" key="3">
    <source>
        <dbReference type="Proteomes" id="UP000430404"/>
    </source>
</evidence>
<dbReference type="Gene3D" id="3.40.50.620">
    <property type="entry name" value="HUPs"/>
    <property type="match status" value="1"/>
</dbReference>
<dbReference type="InterPro" id="IPR014729">
    <property type="entry name" value="Rossmann-like_a/b/a_fold"/>
</dbReference>